<protein>
    <submittedName>
        <fullName evidence="2">DUF3040 domain-containing protein</fullName>
    </submittedName>
</protein>
<keyword evidence="1" id="KW-0472">Membrane</keyword>
<accession>A0ABW0ZQA6</accession>
<dbReference type="InterPro" id="IPR021401">
    <property type="entry name" value="DUF3040"/>
</dbReference>
<gene>
    <name evidence="2" type="ORF">ACFPZN_07405</name>
</gene>
<name>A0ABW0ZQA6_9ACTN</name>
<keyword evidence="3" id="KW-1185">Reference proteome</keyword>
<dbReference type="Proteomes" id="UP001596074">
    <property type="component" value="Unassembled WGS sequence"/>
</dbReference>
<proteinExistence type="predicted"/>
<dbReference type="RefSeq" id="WP_378281052.1">
    <property type="nucleotide sequence ID" value="NZ_JBHSON010000008.1"/>
</dbReference>
<feature type="transmembrane region" description="Helical" evidence="1">
    <location>
        <begin position="46"/>
        <end position="68"/>
    </location>
</feature>
<reference evidence="3" key="1">
    <citation type="journal article" date="2019" name="Int. J. Syst. Evol. Microbiol.">
        <title>The Global Catalogue of Microorganisms (GCM) 10K type strain sequencing project: providing services to taxonomists for standard genome sequencing and annotation.</title>
        <authorList>
            <consortium name="The Broad Institute Genomics Platform"/>
            <consortium name="The Broad Institute Genome Sequencing Center for Infectious Disease"/>
            <person name="Wu L."/>
            <person name="Ma J."/>
        </authorList>
    </citation>
    <scope>NUCLEOTIDE SEQUENCE [LARGE SCALE GENOMIC DNA]</scope>
    <source>
        <strain evidence="3">KCTC 42087</strain>
    </source>
</reference>
<keyword evidence="1" id="KW-1133">Transmembrane helix</keyword>
<sequence length="69" mass="7603">MALSMEERRILAQIEVRLSEDDPRLAHRFAELGTSPPRRRRRRIRIIAAVGIALAVLAATVAAIATAIT</sequence>
<evidence type="ECO:0000313" key="3">
    <source>
        <dbReference type="Proteomes" id="UP001596074"/>
    </source>
</evidence>
<dbReference type="Pfam" id="PF11239">
    <property type="entry name" value="DUF3040"/>
    <property type="match status" value="1"/>
</dbReference>
<evidence type="ECO:0000256" key="1">
    <source>
        <dbReference type="SAM" id="Phobius"/>
    </source>
</evidence>
<keyword evidence="1" id="KW-0812">Transmembrane</keyword>
<evidence type="ECO:0000313" key="2">
    <source>
        <dbReference type="EMBL" id="MFC5745426.1"/>
    </source>
</evidence>
<organism evidence="2 3">
    <name type="scientific">Actinomadura rugatobispora</name>
    <dbReference type="NCBI Taxonomy" id="1994"/>
    <lineage>
        <taxon>Bacteria</taxon>
        <taxon>Bacillati</taxon>
        <taxon>Actinomycetota</taxon>
        <taxon>Actinomycetes</taxon>
        <taxon>Streptosporangiales</taxon>
        <taxon>Thermomonosporaceae</taxon>
        <taxon>Actinomadura</taxon>
    </lineage>
</organism>
<comment type="caution">
    <text evidence="2">The sequence shown here is derived from an EMBL/GenBank/DDBJ whole genome shotgun (WGS) entry which is preliminary data.</text>
</comment>
<dbReference type="EMBL" id="JBHSON010000008">
    <property type="protein sequence ID" value="MFC5745426.1"/>
    <property type="molecule type" value="Genomic_DNA"/>
</dbReference>